<sequence length="218" mass="24231">EEDSIVLVVKVIEKNTGKFGIGAGYNSEETIVFPLILISLIGKLRGQATGSLEIKGNYTSPDLYLSALIEDVQLEKVPLNSIKVKLDKIGSVVRINQLKLSQRKGELVAGGWINLDEDNKNLDIHLSADNVDLSQLSNLFGFEEEIKGLASFKAEINGDINSPTVFFLAQVEKGKVSDFYFDKFKVDALYNQDILEVKQFVLDKEGHKIIFSNCSLYL</sequence>
<name>X0YWC2_9ZZZZ</name>
<dbReference type="AlphaFoldDB" id="X0YWC2"/>
<comment type="caution">
    <text evidence="2">The sequence shown here is derived from an EMBL/GenBank/DDBJ whole genome shotgun (WGS) entry which is preliminary data.</text>
</comment>
<proteinExistence type="predicted"/>
<reference evidence="2" key="1">
    <citation type="journal article" date="2014" name="Front. Microbiol.">
        <title>High frequency of phylogenetically diverse reductive dehalogenase-homologous genes in deep subseafloor sedimentary metagenomes.</title>
        <authorList>
            <person name="Kawai M."/>
            <person name="Futagami T."/>
            <person name="Toyoda A."/>
            <person name="Takaki Y."/>
            <person name="Nishi S."/>
            <person name="Hori S."/>
            <person name="Arai W."/>
            <person name="Tsubouchi T."/>
            <person name="Morono Y."/>
            <person name="Uchiyama I."/>
            <person name="Ito T."/>
            <person name="Fujiyama A."/>
            <person name="Inagaki F."/>
            <person name="Takami H."/>
        </authorList>
    </citation>
    <scope>NUCLEOTIDE SEQUENCE</scope>
    <source>
        <strain evidence="2">Expedition CK06-06</strain>
    </source>
</reference>
<feature type="domain" description="AsmA" evidence="1">
    <location>
        <begin position="65"/>
        <end position="164"/>
    </location>
</feature>
<evidence type="ECO:0000259" key="1">
    <source>
        <dbReference type="Pfam" id="PF05170"/>
    </source>
</evidence>
<dbReference type="Pfam" id="PF05170">
    <property type="entry name" value="AsmA"/>
    <property type="match status" value="1"/>
</dbReference>
<protein>
    <recommendedName>
        <fullName evidence="1">AsmA domain-containing protein</fullName>
    </recommendedName>
</protein>
<organism evidence="2">
    <name type="scientific">marine sediment metagenome</name>
    <dbReference type="NCBI Taxonomy" id="412755"/>
    <lineage>
        <taxon>unclassified sequences</taxon>
        <taxon>metagenomes</taxon>
        <taxon>ecological metagenomes</taxon>
    </lineage>
</organism>
<evidence type="ECO:0000313" key="2">
    <source>
        <dbReference type="EMBL" id="GAG61154.1"/>
    </source>
</evidence>
<dbReference type="InterPro" id="IPR007844">
    <property type="entry name" value="AsmA"/>
</dbReference>
<dbReference type="EMBL" id="BART01003765">
    <property type="protein sequence ID" value="GAG61154.1"/>
    <property type="molecule type" value="Genomic_DNA"/>
</dbReference>
<feature type="non-terminal residue" evidence="2">
    <location>
        <position position="1"/>
    </location>
</feature>
<gene>
    <name evidence="2" type="ORF">S01H4_10053</name>
</gene>
<accession>X0YWC2</accession>